<dbReference type="InterPro" id="IPR026334">
    <property type="entry name" value="FxSxx-COOH"/>
</dbReference>
<name>A0A2N9B2G6_STRCX</name>
<evidence type="ECO:0000313" key="2">
    <source>
        <dbReference type="Proteomes" id="UP000235464"/>
    </source>
</evidence>
<dbReference type="AlphaFoldDB" id="A0A2N9B2G6"/>
<reference evidence="2" key="1">
    <citation type="submission" date="2017-11" db="EMBL/GenBank/DDBJ databases">
        <authorList>
            <person name="Wibberg D."/>
        </authorList>
    </citation>
    <scope>NUCLEOTIDE SEQUENCE [LARGE SCALE GENOMIC DNA]</scope>
</reference>
<evidence type="ECO:0000313" key="1">
    <source>
        <dbReference type="EMBL" id="SOR77522.1"/>
    </source>
</evidence>
<organism evidence="1 2">
    <name type="scientific">Streptomyces chartreusis NRRL 3882</name>
    <dbReference type="NCBI Taxonomy" id="1079985"/>
    <lineage>
        <taxon>Bacteria</taxon>
        <taxon>Bacillati</taxon>
        <taxon>Actinomycetota</taxon>
        <taxon>Actinomycetes</taxon>
        <taxon>Kitasatosporales</taxon>
        <taxon>Streptomycetaceae</taxon>
        <taxon>Streptomyces</taxon>
    </lineage>
</organism>
<keyword evidence="2" id="KW-1185">Reference proteome</keyword>
<accession>A0A2N9B2G6</accession>
<dbReference type="NCBIfam" id="TIGR04268">
    <property type="entry name" value="FxSxx-COOH"/>
    <property type="match status" value="1"/>
</dbReference>
<dbReference type="RefSeq" id="WP_010044821.1">
    <property type="nucleotide sequence ID" value="NZ_LT962942.1"/>
</dbReference>
<protein>
    <recommendedName>
        <fullName evidence="3">FXSXX-COOH protein</fullName>
    </recommendedName>
</protein>
<sequence length="64" mass="6745">MAELEEAGAEQGEATLESVVLDLTDVPLDDVAALPSSVLGETLRRLRTGRTPGDPFVTGFSESQ</sequence>
<proteinExistence type="predicted"/>
<evidence type="ECO:0008006" key="3">
    <source>
        <dbReference type="Google" id="ProtNLM"/>
    </source>
</evidence>
<gene>
    <name evidence="1" type="ORF">SCNRRL3882_0994</name>
</gene>
<dbReference type="Proteomes" id="UP000235464">
    <property type="component" value="Chromosome I"/>
</dbReference>
<dbReference type="EMBL" id="LT963352">
    <property type="protein sequence ID" value="SOR77522.1"/>
    <property type="molecule type" value="Genomic_DNA"/>
</dbReference>